<protein>
    <submittedName>
        <fullName evidence="3">Helix-turn-helix domain-containing protein</fullName>
    </submittedName>
</protein>
<comment type="caution">
    <text evidence="3">The sequence shown here is derived from an EMBL/GenBank/DDBJ whole genome shotgun (WGS) entry which is preliminary data.</text>
</comment>
<evidence type="ECO:0000259" key="2">
    <source>
        <dbReference type="Pfam" id="PF12728"/>
    </source>
</evidence>
<dbReference type="SUPFAM" id="SSF46955">
    <property type="entry name" value="Putative DNA-binding domain"/>
    <property type="match status" value="1"/>
</dbReference>
<dbReference type="Proteomes" id="UP000280296">
    <property type="component" value="Unassembled WGS sequence"/>
</dbReference>
<name>A0A432MD79_9BACT</name>
<dbReference type="InterPro" id="IPR041657">
    <property type="entry name" value="HTH_17"/>
</dbReference>
<dbReference type="AlphaFoldDB" id="A0A432MD79"/>
<evidence type="ECO:0000313" key="3">
    <source>
        <dbReference type="EMBL" id="RUL81764.1"/>
    </source>
</evidence>
<dbReference type="EMBL" id="RYZH01000084">
    <property type="protein sequence ID" value="RUL81764.1"/>
    <property type="molecule type" value="Genomic_DNA"/>
</dbReference>
<proteinExistence type="predicted"/>
<accession>A0A432MD79</accession>
<organism evidence="3 4">
    <name type="scientific">Tautonia sociabilis</name>
    <dbReference type="NCBI Taxonomy" id="2080755"/>
    <lineage>
        <taxon>Bacteria</taxon>
        <taxon>Pseudomonadati</taxon>
        <taxon>Planctomycetota</taxon>
        <taxon>Planctomycetia</taxon>
        <taxon>Isosphaerales</taxon>
        <taxon>Isosphaeraceae</taxon>
        <taxon>Tautonia</taxon>
    </lineage>
</organism>
<feature type="region of interest" description="Disordered" evidence="1">
    <location>
        <begin position="112"/>
        <end position="132"/>
    </location>
</feature>
<feature type="domain" description="Helix-turn-helix" evidence="2">
    <location>
        <begin position="64"/>
        <end position="109"/>
    </location>
</feature>
<sequence length="132" mass="14801">MASVPGPGQDAARRGEDGRLIAAERARISITIWRIRTNFPEGDVATSDRGTRDDHDWALLIPAAEVARLLDVSRRALWRLKASGRLPRPLRIGRAVRWRREEIRLWIAAGCPDPRRDDHTPAPQGADIPDDT</sequence>
<evidence type="ECO:0000313" key="4">
    <source>
        <dbReference type="Proteomes" id="UP000280296"/>
    </source>
</evidence>
<reference evidence="3 4" key="2">
    <citation type="submission" date="2019-01" db="EMBL/GenBank/DDBJ databases">
        <title>Tautonia sociabilis, a novel thermotolerant planctomycete of Isosphaeraceae family, isolated from a 4000 m deep subterranean habitat.</title>
        <authorList>
            <person name="Kovaleva O.L."/>
            <person name="Elcheninov A.G."/>
            <person name="Van Heerden E."/>
            <person name="Toshchakov S.V."/>
            <person name="Novikov A."/>
            <person name="Bonch-Osmolovskaya E.A."/>
            <person name="Kublanov I.V."/>
        </authorList>
    </citation>
    <scope>NUCLEOTIDE SEQUENCE [LARGE SCALE GENOMIC DNA]</scope>
    <source>
        <strain evidence="3 4">GM2012</strain>
    </source>
</reference>
<evidence type="ECO:0000256" key="1">
    <source>
        <dbReference type="SAM" id="MobiDB-lite"/>
    </source>
</evidence>
<gene>
    <name evidence="3" type="ORF">TsocGM_24540</name>
</gene>
<dbReference type="Pfam" id="PF12728">
    <property type="entry name" value="HTH_17"/>
    <property type="match status" value="1"/>
</dbReference>
<keyword evidence="4" id="KW-1185">Reference proteome</keyword>
<dbReference type="Gene3D" id="1.10.238.160">
    <property type="match status" value="1"/>
</dbReference>
<reference evidence="3 4" key="1">
    <citation type="submission" date="2018-12" db="EMBL/GenBank/DDBJ databases">
        <authorList>
            <person name="Toschakov S.V."/>
        </authorList>
    </citation>
    <scope>NUCLEOTIDE SEQUENCE [LARGE SCALE GENOMIC DNA]</scope>
    <source>
        <strain evidence="3 4">GM2012</strain>
    </source>
</reference>
<dbReference type="RefSeq" id="WP_126728098.1">
    <property type="nucleotide sequence ID" value="NZ_RYZH01000084.1"/>
</dbReference>
<dbReference type="OrthoDB" id="291753at2"/>
<dbReference type="InterPro" id="IPR009061">
    <property type="entry name" value="DNA-bd_dom_put_sf"/>
</dbReference>